<dbReference type="InterPro" id="IPR020449">
    <property type="entry name" value="Tscrpt_reg_AraC-type_HTH"/>
</dbReference>
<keyword evidence="3" id="KW-0804">Transcription</keyword>
<reference evidence="6" key="1">
    <citation type="journal article" date="2019" name="Int. J. Syst. Evol. Microbiol.">
        <title>The Global Catalogue of Microorganisms (GCM) 10K type strain sequencing project: providing services to taxonomists for standard genome sequencing and annotation.</title>
        <authorList>
            <consortium name="The Broad Institute Genomics Platform"/>
            <consortium name="The Broad Institute Genome Sequencing Center for Infectious Disease"/>
            <person name="Wu L."/>
            <person name="Ma J."/>
        </authorList>
    </citation>
    <scope>NUCLEOTIDE SEQUENCE [LARGE SCALE GENOMIC DNA]</scope>
    <source>
        <strain evidence="6">KCTC 3950</strain>
    </source>
</reference>
<evidence type="ECO:0000256" key="2">
    <source>
        <dbReference type="ARBA" id="ARBA00023125"/>
    </source>
</evidence>
<dbReference type="InterPro" id="IPR009057">
    <property type="entry name" value="Homeodomain-like_sf"/>
</dbReference>
<dbReference type="Gene3D" id="1.10.10.60">
    <property type="entry name" value="Homeodomain-like"/>
    <property type="match status" value="2"/>
</dbReference>
<dbReference type="EMBL" id="JBHUME010000014">
    <property type="protein sequence ID" value="MFD2614885.1"/>
    <property type="molecule type" value="Genomic_DNA"/>
</dbReference>
<dbReference type="InterPro" id="IPR018062">
    <property type="entry name" value="HTH_AraC-typ_CS"/>
</dbReference>
<dbReference type="Pfam" id="PF12833">
    <property type="entry name" value="HTH_18"/>
    <property type="match status" value="1"/>
</dbReference>
<name>A0ABW5PK33_9BACL</name>
<protein>
    <submittedName>
        <fullName evidence="5">Helix-turn-helix domain-containing protein</fullName>
    </submittedName>
</protein>
<evidence type="ECO:0000259" key="4">
    <source>
        <dbReference type="PROSITE" id="PS01124"/>
    </source>
</evidence>
<keyword evidence="2" id="KW-0238">DNA-binding</keyword>
<accession>A0ABW5PK33</accession>
<gene>
    <name evidence="5" type="ORF">ACFSUF_20940</name>
</gene>
<keyword evidence="1" id="KW-0805">Transcription regulation</keyword>
<proteinExistence type="predicted"/>
<dbReference type="PANTHER" id="PTHR43280:SF34">
    <property type="entry name" value="ARAC-FAMILY TRANSCRIPTIONAL REGULATOR"/>
    <property type="match status" value="1"/>
</dbReference>
<evidence type="ECO:0000256" key="3">
    <source>
        <dbReference type="ARBA" id="ARBA00023163"/>
    </source>
</evidence>
<dbReference type="PROSITE" id="PS01124">
    <property type="entry name" value="HTH_ARAC_FAMILY_2"/>
    <property type="match status" value="1"/>
</dbReference>
<dbReference type="RefSeq" id="WP_377606227.1">
    <property type="nucleotide sequence ID" value="NZ_JBHUME010000014.1"/>
</dbReference>
<evidence type="ECO:0000313" key="6">
    <source>
        <dbReference type="Proteomes" id="UP001597541"/>
    </source>
</evidence>
<dbReference type="Gene3D" id="3.30.450.20">
    <property type="entry name" value="PAS domain"/>
    <property type="match status" value="1"/>
</dbReference>
<dbReference type="SUPFAM" id="SSF46689">
    <property type="entry name" value="Homeodomain-like"/>
    <property type="match status" value="1"/>
</dbReference>
<organism evidence="5 6">
    <name type="scientific">Paenibacillus gansuensis</name>
    <dbReference type="NCBI Taxonomy" id="306542"/>
    <lineage>
        <taxon>Bacteria</taxon>
        <taxon>Bacillati</taxon>
        <taxon>Bacillota</taxon>
        <taxon>Bacilli</taxon>
        <taxon>Bacillales</taxon>
        <taxon>Paenibacillaceae</taxon>
        <taxon>Paenibacillus</taxon>
    </lineage>
</organism>
<dbReference type="PRINTS" id="PR00032">
    <property type="entry name" value="HTHARAC"/>
</dbReference>
<evidence type="ECO:0000256" key="1">
    <source>
        <dbReference type="ARBA" id="ARBA00023015"/>
    </source>
</evidence>
<dbReference type="PROSITE" id="PS00041">
    <property type="entry name" value="HTH_ARAC_FAMILY_1"/>
    <property type="match status" value="1"/>
</dbReference>
<dbReference type="PANTHER" id="PTHR43280">
    <property type="entry name" value="ARAC-FAMILY TRANSCRIPTIONAL REGULATOR"/>
    <property type="match status" value="1"/>
</dbReference>
<dbReference type="Proteomes" id="UP001597541">
    <property type="component" value="Unassembled WGS sequence"/>
</dbReference>
<keyword evidence="6" id="KW-1185">Reference proteome</keyword>
<comment type="caution">
    <text evidence="5">The sequence shown here is derived from an EMBL/GenBank/DDBJ whole genome shotgun (WGS) entry which is preliminary data.</text>
</comment>
<feature type="domain" description="HTH araC/xylS-type" evidence="4">
    <location>
        <begin position="661"/>
        <end position="760"/>
    </location>
</feature>
<dbReference type="SMART" id="SM00342">
    <property type="entry name" value="HTH_ARAC"/>
    <property type="match status" value="1"/>
</dbReference>
<sequence>MMFLTRIRHYRVYRRLVLSYLLLSVITVTLVSTILYMMFSARAVAEIDRSSKQVLGHVSYAANVVHEQVENITGQLLSDNEVISFLYAKEDNKMVNYTASLFLARIQSVYPFIKNLGIYNLTTGAYIDSLGLQPDQSMVKKEEGSSIGFFPRRVESVSGKNSYRLLTFKIIPERSFTEAPKSAIVVDVDESYIRNTMGNISASAKNSLTFVMDASGTVLSHSIANHFMENISSQDYVRRILADSGSQGSFVQNIDGRKDLVSYVKSADLNWYFVSVRPYAEMISNIYELRNWTIAVVILLLFAAVGASLLFTGNIYNPIKSLLEKVSSGSTKGQPALLKFDEYELLTDAFTQSIEHAKSMETSLNRSSRVLKDSYLSHLLQGNANKLVVSADMKREWEGRFTGPYITVILFKIDSYRKFKERNNAFDRGLIRFAISNIANEVLSRSYTADAANMEEDEITIIIQSDIERIDDGLCLIIGEIQDAVRSYYKLSLSASIGDSCSALSEINDSYKSAQNYMRSRLFLGHGCIVNEALMIHPEEPADRYPSSVEKRLIDAVKMCRQDTITTEISEYRSYLSRCSYVHAIQYTNFLVLSIIKEFEYITEWWSVDAEQLYRTTDDLREVETLDDIENMIAGLCFAIVNNLEEHKKNTTVFKNAKIVEEIHQFVQEQFAEHGLSLEAAAHKVGFSSGYVGKLFKSMTGTTFNDYVTHIRMERAKVLLATTTLPIAQIGEEVGVYNVPYFTTLFKKKYGMTPSQYRERAVKE</sequence>
<dbReference type="InterPro" id="IPR018060">
    <property type="entry name" value="HTH_AraC"/>
</dbReference>
<evidence type="ECO:0000313" key="5">
    <source>
        <dbReference type="EMBL" id="MFD2614885.1"/>
    </source>
</evidence>